<accession>A0A7R9D3Q7</accession>
<evidence type="ECO:0000313" key="1">
    <source>
        <dbReference type="EMBL" id="CAD7407496.1"/>
    </source>
</evidence>
<dbReference type="EMBL" id="OD003304">
    <property type="protein sequence ID" value="CAD7407496.1"/>
    <property type="molecule type" value="Genomic_DNA"/>
</dbReference>
<dbReference type="AlphaFoldDB" id="A0A7R9D3Q7"/>
<organism evidence="1">
    <name type="scientific">Timema poppense</name>
    <name type="common">Walking stick</name>
    <dbReference type="NCBI Taxonomy" id="170557"/>
    <lineage>
        <taxon>Eukaryota</taxon>
        <taxon>Metazoa</taxon>
        <taxon>Ecdysozoa</taxon>
        <taxon>Arthropoda</taxon>
        <taxon>Hexapoda</taxon>
        <taxon>Insecta</taxon>
        <taxon>Pterygota</taxon>
        <taxon>Neoptera</taxon>
        <taxon>Polyneoptera</taxon>
        <taxon>Phasmatodea</taxon>
        <taxon>Timematodea</taxon>
        <taxon>Timematoidea</taxon>
        <taxon>Timematidae</taxon>
        <taxon>Timema</taxon>
    </lineage>
</organism>
<gene>
    <name evidence="1" type="ORF">TPSB3V08_LOCUS5915</name>
</gene>
<reference evidence="1" key="1">
    <citation type="submission" date="2020-11" db="EMBL/GenBank/DDBJ databases">
        <authorList>
            <person name="Tran Van P."/>
        </authorList>
    </citation>
    <scope>NUCLEOTIDE SEQUENCE</scope>
</reference>
<name>A0A7R9D3Q7_TIMPO</name>
<proteinExistence type="predicted"/>
<sequence>MERAWAEHYASTTRRKLALNCFVMFARLIRERVRFLLIPSCIRRRHWLEKQAIATLVQNIHSISDVNTDEPNEGTIIAKSPDRSLAHQAHQVLKPGPAKA</sequence>
<protein>
    <submittedName>
        <fullName evidence="1">Uncharacterized protein</fullName>
    </submittedName>
</protein>